<comment type="caution">
    <text evidence="1">The sequence shown here is derived from an EMBL/GenBank/DDBJ whole genome shotgun (WGS) entry which is preliminary data.</text>
</comment>
<organism evidence="1 2">
    <name type="scientific">Zhenhengia yiwuensis</name>
    <dbReference type="NCBI Taxonomy" id="2763666"/>
    <lineage>
        <taxon>Bacteria</taxon>
        <taxon>Bacillati</taxon>
        <taxon>Bacillota</taxon>
        <taxon>Clostridia</taxon>
        <taxon>Lachnospirales</taxon>
        <taxon>Lachnospiraceae</taxon>
        <taxon>Zhenhengia</taxon>
    </lineage>
</organism>
<protein>
    <submittedName>
        <fullName evidence="1">Uncharacterized protein</fullName>
    </submittedName>
</protein>
<proteinExistence type="predicted"/>
<evidence type="ECO:0000313" key="2">
    <source>
        <dbReference type="Proteomes" id="UP000655830"/>
    </source>
</evidence>
<dbReference type="AlphaFoldDB" id="A0A926EFK7"/>
<gene>
    <name evidence="1" type="ORF">H8718_11665</name>
</gene>
<dbReference type="EMBL" id="JACRSY010000017">
    <property type="protein sequence ID" value="MBC8580181.1"/>
    <property type="molecule type" value="Genomic_DNA"/>
</dbReference>
<accession>A0A926EFK7</accession>
<reference evidence="1" key="1">
    <citation type="submission" date="2020-08" db="EMBL/GenBank/DDBJ databases">
        <title>Genome public.</title>
        <authorList>
            <person name="Liu C."/>
            <person name="Sun Q."/>
        </authorList>
    </citation>
    <scope>NUCLEOTIDE SEQUENCE</scope>
    <source>
        <strain evidence="1">NSJ-12</strain>
    </source>
</reference>
<sequence length="110" mass="12157">MNIKEAIIKYQKELEKVQVILEKLEKAQGLAVLGATPETGLEELICKRYLQIGKVEAVLKEVNATGCRKNGEAYKSTDISDVIKAKKVEGVNPELHEAAKLLLKINKGKL</sequence>
<dbReference type="RefSeq" id="WP_249333049.1">
    <property type="nucleotide sequence ID" value="NZ_JACRSY010000017.1"/>
</dbReference>
<evidence type="ECO:0000313" key="1">
    <source>
        <dbReference type="EMBL" id="MBC8580181.1"/>
    </source>
</evidence>
<dbReference type="Proteomes" id="UP000655830">
    <property type="component" value="Unassembled WGS sequence"/>
</dbReference>
<name>A0A926EFK7_9FIRM</name>
<keyword evidence="2" id="KW-1185">Reference proteome</keyword>